<proteinExistence type="predicted"/>
<evidence type="ECO:0000313" key="4">
    <source>
        <dbReference type="EMBL" id="CAG8503657.1"/>
    </source>
</evidence>
<dbReference type="GO" id="GO:0000155">
    <property type="term" value="F:phosphorelay sensor kinase activity"/>
    <property type="evidence" value="ECO:0007669"/>
    <property type="project" value="InterPro"/>
</dbReference>
<dbReference type="CDD" id="cd00082">
    <property type="entry name" value="HisKA"/>
    <property type="match status" value="1"/>
</dbReference>
<dbReference type="Gene3D" id="1.10.287.130">
    <property type="match status" value="1"/>
</dbReference>
<dbReference type="SUPFAM" id="SSF47384">
    <property type="entry name" value="Homodimeric domain of signal transducing histidine kinase"/>
    <property type="match status" value="1"/>
</dbReference>
<dbReference type="Pfam" id="PF00512">
    <property type="entry name" value="HisKA"/>
    <property type="match status" value="1"/>
</dbReference>
<dbReference type="InterPro" id="IPR036097">
    <property type="entry name" value="HisK_dim/P_sf"/>
</dbReference>
<sequence>MIDVSESRPHRREKEARETLSYHEEFKIYILLGCEFARATAVLMLLLCVIEAFWPRTTIPDEETPKLQCISLIISILMFSISAAFSGERDILSALKMNDVDNQTRKTFLQTISHEIRTPIHGILANSEILSKTPLSSAQYALNLAIQNAGINVYDMADLVLHLAEVSNYNFFHTIDFSGLGSLIDVDLVATQSEKFDLYLVTEQISDGMDFLFEVQGVDFDFDYQVPFSQSIYVGVPGAIKKVIINLMGTLLNVFLTGKLLFTVKSRETSTGSSDESCVYHMIFEITAAGNLTNIDFSQENYEIKFIETLINTLGGTFTITLTLKDWNTSTSSITFTIELPMKSGIEACDQSGNVKPLPLRYVKVQAQAGVDHLKVDVIRSDEESRTVKRVIAFLNKFEMRSHIYAFHDVIRLDEVNTIIVDSSVIRDEQICTIFKIAKENDIFIICLTPLLRHVEISEKIGSLDSEVHFINQPLTAVKLWNALIAAANEILPKQRRNEKNAD</sequence>
<dbReference type="EMBL" id="CAJVPV010001646">
    <property type="protein sequence ID" value="CAG8503657.1"/>
    <property type="molecule type" value="Genomic_DNA"/>
</dbReference>
<dbReference type="OrthoDB" id="303614at2759"/>
<comment type="caution">
    <text evidence="4">The sequence shown here is derived from an EMBL/GenBank/DDBJ whole genome shotgun (WGS) entry which is preliminary data.</text>
</comment>
<keyword evidence="2" id="KW-0812">Transmembrane</keyword>
<organism evidence="4 5">
    <name type="scientific">Acaulospora morrowiae</name>
    <dbReference type="NCBI Taxonomy" id="94023"/>
    <lineage>
        <taxon>Eukaryota</taxon>
        <taxon>Fungi</taxon>
        <taxon>Fungi incertae sedis</taxon>
        <taxon>Mucoromycota</taxon>
        <taxon>Glomeromycotina</taxon>
        <taxon>Glomeromycetes</taxon>
        <taxon>Diversisporales</taxon>
        <taxon>Acaulosporaceae</taxon>
        <taxon>Acaulospora</taxon>
    </lineage>
</organism>
<reference evidence="4" key="1">
    <citation type="submission" date="2021-06" db="EMBL/GenBank/DDBJ databases">
        <authorList>
            <person name="Kallberg Y."/>
            <person name="Tangrot J."/>
            <person name="Rosling A."/>
        </authorList>
    </citation>
    <scope>NUCLEOTIDE SEQUENCE</scope>
    <source>
        <strain evidence="4">CL551</strain>
    </source>
</reference>
<dbReference type="PANTHER" id="PTHR43719:SF28">
    <property type="entry name" value="PEROXIDE STRESS-ACTIVATED HISTIDINE KINASE MAK1-RELATED"/>
    <property type="match status" value="1"/>
</dbReference>
<evidence type="ECO:0000313" key="5">
    <source>
        <dbReference type="Proteomes" id="UP000789342"/>
    </source>
</evidence>
<feature type="domain" description="Signal transduction histidine kinase dimerisation/phosphoacceptor" evidence="3">
    <location>
        <begin position="104"/>
        <end position="169"/>
    </location>
</feature>
<evidence type="ECO:0000256" key="2">
    <source>
        <dbReference type="SAM" id="Phobius"/>
    </source>
</evidence>
<dbReference type="Proteomes" id="UP000789342">
    <property type="component" value="Unassembled WGS sequence"/>
</dbReference>
<keyword evidence="2" id="KW-1133">Transmembrane helix</keyword>
<dbReference type="SMART" id="SM00388">
    <property type="entry name" value="HisKA"/>
    <property type="match status" value="1"/>
</dbReference>
<feature type="transmembrane region" description="Helical" evidence="2">
    <location>
        <begin position="66"/>
        <end position="85"/>
    </location>
</feature>
<feature type="transmembrane region" description="Helical" evidence="2">
    <location>
        <begin position="28"/>
        <end position="54"/>
    </location>
</feature>
<dbReference type="PANTHER" id="PTHR43719">
    <property type="entry name" value="TWO-COMPONENT HISTIDINE KINASE"/>
    <property type="match status" value="1"/>
</dbReference>
<keyword evidence="5" id="KW-1185">Reference proteome</keyword>
<dbReference type="AlphaFoldDB" id="A0A9N9F1D4"/>
<keyword evidence="1" id="KW-0597">Phosphoprotein</keyword>
<keyword evidence="2" id="KW-0472">Membrane</keyword>
<name>A0A9N9F1D4_9GLOM</name>
<accession>A0A9N9F1D4</accession>
<dbReference type="InterPro" id="IPR003661">
    <property type="entry name" value="HisK_dim/P_dom"/>
</dbReference>
<evidence type="ECO:0000256" key="1">
    <source>
        <dbReference type="ARBA" id="ARBA00022553"/>
    </source>
</evidence>
<gene>
    <name evidence="4" type="ORF">AMORRO_LOCUS3376</name>
</gene>
<protein>
    <submittedName>
        <fullName evidence="4">18350_t:CDS:1</fullName>
    </submittedName>
</protein>
<evidence type="ECO:0000259" key="3">
    <source>
        <dbReference type="SMART" id="SM00388"/>
    </source>
</evidence>
<dbReference type="InterPro" id="IPR050956">
    <property type="entry name" value="2C_system_His_kinase"/>
</dbReference>